<evidence type="ECO:0000313" key="2">
    <source>
        <dbReference type="Proteomes" id="UP000828941"/>
    </source>
</evidence>
<accession>A0ACB9N5B2</accession>
<reference evidence="1 2" key="1">
    <citation type="journal article" date="2022" name="DNA Res.">
        <title>Chromosomal-level genome assembly of the orchid tree Bauhinia variegata (Leguminosae; Cercidoideae) supports the allotetraploid origin hypothesis of Bauhinia.</title>
        <authorList>
            <person name="Zhong Y."/>
            <person name="Chen Y."/>
            <person name="Zheng D."/>
            <person name="Pang J."/>
            <person name="Liu Y."/>
            <person name="Luo S."/>
            <person name="Meng S."/>
            <person name="Qian L."/>
            <person name="Wei D."/>
            <person name="Dai S."/>
            <person name="Zhou R."/>
        </authorList>
    </citation>
    <scope>NUCLEOTIDE SEQUENCE [LARGE SCALE GENOMIC DNA]</scope>
    <source>
        <strain evidence="1">BV-YZ2020</strain>
    </source>
</reference>
<proteinExistence type="predicted"/>
<sequence>MFEGLVRQLILGYLGRYVKDIQKEQLKITLWNEEVLLENVELILEAFDYLQLPFALKQGRVGRLSIKIPWKKLGWDPIIIILDDVFISASQRGDQEWSVDAVEKREFAGKKAKLAAAELGKLSRRVSGSQAGQSFISYITAKILDSIQVAIRNFHVLYSDLQNDLGHIMFGLKFSNLTIMKQHLIGPSSGRMRVGQVNKSVEIRGLEFYSSDFHGTMDLVIMDNVANSDSQIDARSEGQSYKSILAPCDVSFILSANRSERLDDSSPYSITAELAGLVICLDEAQLRQMFLVWDYVCTCRLREKYGRYRPWHSPLPKKLKGWQILWWRYAQLSVLSDVHKKLRKSSWKYLGERLIYRRKYINLYKTKLGFLQQEQPVDDDVLRDLELMEKESDVDDILNYRSAAESEMQELFSRCTPDVGMSGVDTPVEKKSIDERSFGKSRGWLNWLSRGMLGAGGTDDSSQFSGVVSDDVIKDIYEATEFQPLISSNSDVAIKDELCLCSIKSKIAHFSATLRSKGHDEGICEIIFEDGIIESKLYKEHATILSKVRSGKMVHPHNKKVILHARRPIVGSDVKDIVDYCCSVQVDFSFNIDIGPSVKAMIQQLEGTFDAQILSNLMEFYDVFTSFKFHNERVLLSLNQIENLNTRVLSKAECVLASHKKVMCDITILDVFITLPWKYTMSEYCDMVIELRCLSFMSSNGHESFSSSVEDQPYTLKSLLNLMSTAGLRSGIQIQDLYHYFEIKLDGFEVYMRNSNQSRRVNIFQKFCASIFLASCVIPDESIFKQLEVFLLIESLDAFFSPSVYASLLELITHIDLYMRDDSDLLHDPYSLDTVSFIPPTSIFGVSFKSKLGSVDLQVDLANNGDNSSVLMLSLQEIDIRYNSAEFEEFFGCMKSLTITASKMKDNKDSCILFLSGDLSPPCKAFQEDCASGSSNSDVTVPADACLAVHYESPDLHFHKCTLYLNNADIHCYPYLVGLLVGFFDRLSAFGTNTKKFSFGNDADISKAIASFGLQKFGFSNYFQPGSSECASIPLDQFPFITIDNSGSLSNLESALIHAIHDWRKHFSLRDRKIRSPKICMRSGSKFCHLPSSKFNSHFGYFLESGMSSITNILSIELHLCGLRAHFHDSSCIVGTIMVPTSKSSLFFNGDCMDILSSSEGLVLTSSWWTRNFHDYLWGPSSANLSPILNVRVRKGQGISSTTEFEVSVGIQHVYCMLPPEYLSIIIGYFSLSDWSGNSTDQLLSDEQSYIDVQNEKRITYKFEILDSTLLLPMENNECQFLKVEMQQLYCSFIHNSCFDDVLRDIPPDLVVPIHKLSKRNHCLNVFVRDLFLSFYLLENDMISLSTIEYDAECVSTTLIAPISADVWVRIPYGSESNCENYSPSTCVMTGIDSCQIIAEDGLFFDGCAALLDIIDQFSSVDDQSKCFKSDVLQFLHSKKSSDEFRTVSQSAHGMMFTEVNCYIESLLVNCYHRNEDSVELITKAGLGFNFSASLINDSLVRLDLRFSSLVLSSVHDSILLAKCHSICSPTVVFSFSKSIDGKNELHVCLPSLDVWLYMSKWIQVVDFLNHFCAHLAKNVHVDASSKSVSINVTDSLEETVVRDPLSLLQSGSTSAEFASEEVEDADFLIIRSNTIVIAFHIPIWVSEEPVQCQLAEYLMVTPSSVSSVKYTDSKLLTISFNIKSFELYVSNRSIQLKSKMEKLTGKIIIVENRRRTSWPLFEIVPVYIEALLCNYQKDGVEVKMEVTCDHADMWLSHPVFYFWSAVKYDVSMAQSSELSSSVIDFKLQLRKVSVLLTDGRWSCSGPQLEILLRNIVLHANVIGKHMECSVVGDLHANYNNIEKVSWEPFIEPWQFLLTLIREQDMSLLLDNSVITDIIIKSTTQLNLNITESFVECVSRIIEMVLDAWGLVGSKDNFEGNKMLHSPSAEHICARKYAAPYILQNLTSVPLLFNVYHGPMNPDEFDKSEVKDGKQVQPGSAVAIYTEENAEEQLSHYRPARSSDSLCDQRSNGFAYHYITIQLDGTSAPSAPMSMDFVGLTYFEVNFSKAYNENFEEGRFDATTSFVVPVVLDVSAQRYSKLIRIYSTVVLSNATSTPLELRFDIPLGVSPKILDPIYPGQQLPLPLHLAEAGSVRWRPIGHSYLWSEAHNLPKLFLLDNKLNFKSFVCYPAHPSSDPFRCCLSVRNISLTSSGCLRKNVLGDEAKKRFAHHVILSAPLVVNSYLPKEILLNIDSGGVNHAIIVSKVETSVYHIDPSHDLGLQICIDGFKPSDFKFPRLETFCTMAKLNGRKFTLSETLTFESNDSSDPLYVTVEKVMDAYSSSRELVIFVPFLLYNCTGFPLLITEAKSETKGRGCVIPSYHGVGQNDTLFGKKDGLSLLSSGYNLDAAVLGNLGSSLKNHIISSREIINPHSQSYKSNSLHVNSERQTSKSISDFQNYSLRSLNDGMNSSFQSIFEGSGSDNHEQEKVWPCMYSPNPSFSVSDVLVKVSRCIPEYAVQNLPQILWSSPFFLLPPSGSSTILVPQLSSNAAFVIALTSSSITGPYYGRTTAITFQPRYIISNACSRDICYKQKGRDVVFQLGVGEHASLHWTDTTRELLVSICYNEPGWQWSGSFLPDHLGDTQVKMRNFVSGNLNMIRVEVQNADISMVDEKIVGNIKGNSGTNLILLSDDNTGYMPYRIDNFSKERLRIYQQRCEMFETIVHSYTSCHYSWDEPCYPHRLIVEVPGERVLGSYALDDVKEYMPVYLPSTSEKPERTFLLSVLAEGATKVLRVVDSNYHILNDMTASSVGHSAEKKYPHKQVKPLEYREKISIVIPYIGISLINSHPQELIFACMKGIQIDLLQSLDRQSLSLQILFLQIDNQLRTTSYPVMLSFDSEYRSYQVDNVIIKDDVSRTQIEKRNQMNFCDSSCDPVFCLAVSKWRKKDISFISFEYIRLRMADFRLELEQEVILSLFEFFTNVSSRFQYGIVPFSDSLLFPCKSHGDSVKDSSVVQTSENFILRGNQYHPLIDPVFNGKTKSIVSLPSIVPIGAPWQQIYLLARTQKKIYIEVLELAPFKLTLSFSSAPWMLQNRILTSKESLIHRGLMALADVEGARIHLKELTIAHHMASWESIEEILIRHYARQLLHEIYKLFGSAGVIGNPLGFARSMGLGIRDFLSVPAKSIMQSPTGLITGVAQGTTSLLSNTVYAVSDAASQFSKAARKGIVAFTYDDQAVSRMEKQQTSGTSDSKGVINEVLEGLTGLLQSPIRGAERHGLPGVLSGIALGVTGLVAKPAASILEVTGKTALGIRNRSKPNQTRSQRFRVRLPRPLASDLPLRPYSWEEAVGTSLLIEADDGLKYKDETLVACKALKEGGRFVILTNRLLLIVSCPYLIKLGKPEFSGIPADLHWTIELEIGLESIIHADIGQGVVHIVGSRPDTLLRQNQHSPKRGSGGRTRAPHWNHFPTHLPLSQTSLELASEEDAQNFLQIFLSAIETGKEQGWGCRHFLHRANIK</sequence>
<dbReference type="Proteomes" id="UP000828941">
    <property type="component" value="Chromosome 7"/>
</dbReference>
<comment type="caution">
    <text evidence="1">The sequence shown here is derived from an EMBL/GenBank/DDBJ whole genome shotgun (WGS) entry which is preliminary data.</text>
</comment>
<dbReference type="EMBL" id="CM039432">
    <property type="protein sequence ID" value="KAI4331783.1"/>
    <property type="molecule type" value="Genomic_DNA"/>
</dbReference>
<keyword evidence="2" id="KW-1185">Reference proteome</keyword>
<organism evidence="1 2">
    <name type="scientific">Bauhinia variegata</name>
    <name type="common">Purple orchid tree</name>
    <name type="synonym">Phanera variegata</name>
    <dbReference type="NCBI Taxonomy" id="167791"/>
    <lineage>
        <taxon>Eukaryota</taxon>
        <taxon>Viridiplantae</taxon>
        <taxon>Streptophyta</taxon>
        <taxon>Embryophyta</taxon>
        <taxon>Tracheophyta</taxon>
        <taxon>Spermatophyta</taxon>
        <taxon>Magnoliopsida</taxon>
        <taxon>eudicotyledons</taxon>
        <taxon>Gunneridae</taxon>
        <taxon>Pentapetalae</taxon>
        <taxon>rosids</taxon>
        <taxon>fabids</taxon>
        <taxon>Fabales</taxon>
        <taxon>Fabaceae</taxon>
        <taxon>Cercidoideae</taxon>
        <taxon>Cercideae</taxon>
        <taxon>Bauhiniinae</taxon>
        <taxon>Bauhinia</taxon>
    </lineage>
</organism>
<gene>
    <name evidence="1" type="ORF">L6164_016738</name>
</gene>
<evidence type="ECO:0000313" key="1">
    <source>
        <dbReference type="EMBL" id="KAI4331783.1"/>
    </source>
</evidence>
<name>A0ACB9N5B2_BAUVA</name>
<protein>
    <submittedName>
        <fullName evidence="1">Uncharacterized protein</fullName>
    </submittedName>
</protein>